<evidence type="ECO:0000313" key="7">
    <source>
        <dbReference type="Proteomes" id="UP000095287"/>
    </source>
</evidence>
<keyword evidence="7" id="KW-1185">Reference proteome</keyword>
<dbReference type="InterPro" id="IPR039741">
    <property type="entry name" value="UDP-sugar_pyrophosphorylase"/>
</dbReference>
<evidence type="ECO:0000256" key="1">
    <source>
        <dbReference type="ARBA" id="ARBA00005208"/>
    </source>
</evidence>
<dbReference type="EC" id="2.7.7.23" evidence="3"/>
<dbReference type="CDD" id="cd04193">
    <property type="entry name" value="UDPGlcNAc_PPase"/>
    <property type="match status" value="1"/>
</dbReference>
<dbReference type="InterPro" id="IPR029044">
    <property type="entry name" value="Nucleotide-diphossugar_trans"/>
</dbReference>
<dbReference type="GO" id="GO:0003977">
    <property type="term" value="F:UDP-N-acetylglucosamine diphosphorylase activity"/>
    <property type="evidence" value="ECO:0007669"/>
    <property type="project" value="UniProtKB-EC"/>
</dbReference>
<dbReference type="Proteomes" id="UP000095287">
    <property type="component" value="Unplaced"/>
</dbReference>
<proteinExistence type="inferred from homology"/>
<comment type="catalytic activity">
    <reaction evidence="6">
        <text>N-acetyl-alpha-D-glucosamine 1-phosphate + UTP + H(+) = UDP-N-acetyl-alpha-D-glucosamine + diphosphate</text>
        <dbReference type="Rhea" id="RHEA:13509"/>
        <dbReference type="ChEBI" id="CHEBI:15378"/>
        <dbReference type="ChEBI" id="CHEBI:33019"/>
        <dbReference type="ChEBI" id="CHEBI:46398"/>
        <dbReference type="ChEBI" id="CHEBI:57705"/>
        <dbReference type="ChEBI" id="CHEBI:57776"/>
        <dbReference type="EC" id="2.7.7.23"/>
    </reaction>
</comment>
<dbReference type="InterPro" id="IPR002618">
    <property type="entry name" value="UDPGP_fam"/>
</dbReference>
<evidence type="ECO:0000256" key="3">
    <source>
        <dbReference type="ARBA" id="ARBA00012457"/>
    </source>
</evidence>
<evidence type="ECO:0000256" key="2">
    <source>
        <dbReference type="ARBA" id="ARBA00010401"/>
    </source>
</evidence>
<organism evidence="7 8">
    <name type="scientific">Steinernema glaseri</name>
    <dbReference type="NCBI Taxonomy" id="37863"/>
    <lineage>
        <taxon>Eukaryota</taxon>
        <taxon>Metazoa</taxon>
        <taxon>Ecdysozoa</taxon>
        <taxon>Nematoda</taxon>
        <taxon>Chromadorea</taxon>
        <taxon>Rhabditida</taxon>
        <taxon>Tylenchina</taxon>
        <taxon>Panagrolaimomorpha</taxon>
        <taxon>Strongyloidoidea</taxon>
        <taxon>Steinernematidae</taxon>
        <taxon>Steinernema</taxon>
    </lineage>
</organism>
<dbReference type="Gene3D" id="3.90.550.10">
    <property type="entry name" value="Spore Coat Polysaccharide Biosynthesis Protein SpsA, Chain A"/>
    <property type="match status" value="1"/>
</dbReference>
<evidence type="ECO:0000256" key="5">
    <source>
        <dbReference type="ARBA" id="ARBA00022695"/>
    </source>
</evidence>
<evidence type="ECO:0000313" key="8">
    <source>
        <dbReference type="WBParaSite" id="L893_g4327.t1"/>
    </source>
</evidence>
<dbReference type="AlphaFoldDB" id="A0A1I8ADG7"/>
<dbReference type="PANTHER" id="PTHR11952">
    <property type="entry name" value="UDP- GLUCOSE PYROPHOSPHORYLASE"/>
    <property type="match status" value="1"/>
</dbReference>
<name>A0A1I8ADG7_9BILA</name>
<evidence type="ECO:0000256" key="6">
    <source>
        <dbReference type="ARBA" id="ARBA00048493"/>
    </source>
</evidence>
<accession>A0A1I8ADG7</accession>
<dbReference type="PANTHER" id="PTHR11952:SF2">
    <property type="entry name" value="LD24639P"/>
    <property type="match status" value="1"/>
</dbReference>
<dbReference type="Pfam" id="PF01704">
    <property type="entry name" value="UDPGP"/>
    <property type="match status" value="1"/>
</dbReference>
<reference evidence="8" key="1">
    <citation type="submission" date="2016-11" db="UniProtKB">
        <authorList>
            <consortium name="WormBaseParasite"/>
        </authorList>
    </citation>
    <scope>IDENTIFICATION</scope>
</reference>
<dbReference type="WBParaSite" id="L893_g4327.t1">
    <property type="protein sequence ID" value="L893_g4327.t1"/>
    <property type="gene ID" value="L893_g4327"/>
</dbReference>
<protein>
    <recommendedName>
        <fullName evidence="3">UDP-N-acetylglucosamine diphosphorylase</fullName>
        <ecNumber evidence="3">2.7.7.23</ecNumber>
    </recommendedName>
</protein>
<evidence type="ECO:0000256" key="4">
    <source>
        <dbReference type="ARBA" id="ARBA00022679"/>
    </source>
</evidence>
<sequence>MDESRKEIASKLLAECGQEHLLTFYEELDSQGKARLVEDILNCNLEEACRGFAASSNVEHLSDCDIRPIPSESYICRKELPDKTLSDYWDTGLLEIVQGKVAVIVLAGGQATRLGGQSPKGMLALGLNVNGNDSLLGLQASKIRKLEKMAAEAYPDIAELGRCKILWYIMTSAATRGDLEQYMTAVIKEHELSSDQVIFFDQPSIPCFDYNGKVLLADKFALSRAPNGNGGLYSAIKQHIPTMRSKGVEYIHVYCVDNILCRVADPHFTGMAVRKNLDCAAKVVEKKEPQEAVGVICQLAKSDAYTVIEYSELSKEMAEKREEEKLAFRAGNIANHLFHIDLLEKAANENHLPYHRANKKIPYIDLEGAQKVKPTEPNGIKMEKFVFDVFDLSKRFCVWEVERSQEFSPFKNGADAKKDTLATCCADLIAEHNRWLKNAGINWVRNALVVSKCSYAGEGLEKYVDAASPGYKGEPLTLVKNMVVFEVPSDRFSEITALE</sequence>
<comment type="similarity">
    <text evidence="2">Belongs to the UDPGP type 1 family.</text>
</comment>
<comment type="pathway">
    <text evidence="1">Nucleotide-sugar biosynthesis; UDP-N-acetyl-alpha-D-glucosamine biosynthesis; UDP-N-acetyl-alpha-D-glucosamine from N-acetyl-alpha-D-glucosamine 1-phosphate: step 1/1.</text>
</comment>
<keyword evidence="5" id="KW-0548">Nucleotidyltransferase</keyword>
<dbReference type="SUPFAM" id="SSF53448">
    <property type="entry name" value="Nucleotide-diphospho-sugar transferases"/>
    <property type="match status" value="1"/>
</dbReference>
<keyword evidence="4" id="KW-0808">Transferase</keyword>